<evidence type="ECO:0000313" key="5">
    <source>
        <dbReference type="Proteomes" id="UP001169492"/>
    </source>
</evidence>
<evidence type="ECO:0000313" key="2">
    <source>
        <dbReference type="EMBL" id="MDN7123443.1"/>
    </source>
</evidence>
<evidence type="ECO:0000313" key="3">
    <source>
        <dbReference type="EMBL" id="MDN7128831.1"/>
    </source>
</evidence>
<dbReference type="Proteomes" id="UP001169492">
    <property type="component" value="Unassembled WGS sequence"/>
</dbReference>
<feature type="signal peptide" evidence="1">
    <location>
        <begin position="1"/>
        <end position="19"/>
    </location>
</feature>
<gene>
    <name evidence="2" type="ORF">J6I90_00940</name>
    <name evidence="3" type="ORF">J6I92_02960</name>
</gene>
<keyword evidence="1" id="KW-0732">Signal</keyword>
<dbReference type="RefSeq" id="WP_301773786.1">
    <property type="nucleotide sequence ID" value="NZ_JAGGJB010000001.1"/>
</dbReference>
<dbReference type="Proteomes" id="UP001169491">
    <property type="component" value="Unassembled WGS sequence"/>
</dbReference>
<accession>A0AAW7QWI7</accession>
<comment type="caution">
    <text evidence="2">The sequence shown here is derived from an EMBL/GenBank/DDBJ whole genome shotgun (WGS) entry which is preliminary data.</text>
</comment>
<proteinExistence type="predicted"/>
<name>A0AAW7QWI7_9GAMM</name>
<sequence>MIRNLILVFAALFCAPALAGFPFEATLEEMAQEADHILVGRVTGVDMIDGSGKPVQDREARIGPGLENTIRILITVDEILVTDASDVPSVIPVPLASHLHYSLGQISDAHEGDTLVRLVLLQGDDFTGIKPGVFLRSLSDKDEALRIYHAAHR</sequence>
<organism evidence="2 5">
    <name type="scientific">Pseudidiomarina terrestris</name>
    <dbReference type="NCBI Taxonomy" id="2820060"/>
    <lineage>
        <taxon>Bacteria</taxon>
        <taxon>Pseudomonadati</taxon>
        <taxon>Pseudomonadota</taxon>
        <taxon>Gammaproteobacteria</taxon>
        <taxon>Alteromonadales</taxon>
        <taxon>Idiomarinaceae</taxon>
        <taxon>Pseudidiomarina</taxon>
    </lineage>
</organism>
<evidence type="ECO:0000313" key="4">
    <source>
        <dbReference type="Proteomes" id="UP001169491"/>
    </source>
</evidence>
<dbReference type="EMBL" id="JAGGJC010000001">
    <property type="protein sequence ID" value="MDN7128831.1"/>
    <property type="molecule type" value="Genomic_DNA"/>
</dbReference>
<dbReference type="AlphaFoldDB" id="A0AAW7QWI7"/>
<protein>
    <submittedName>
        <fullName evidence="2">Uncharacterized protein</fullName>
    </submittedName>
</protein>
<keyword evidence="4" id="KW-1185">Reference proteome</keyword>
<evidence type="ECO:0000256" key="1">
    <source>
        <dbReference type="SAM" id="SignalP"/>
    </source>
</evidence>
<feature type="chain" id="PRO_5043925164" evidence="1">
    <location>
        <begin position="20"/>
        <end position="153"/>
    </location>
</feature>
<dbReference type="EMBL" id="JAGGJB010000001">
    <property type="protein sequence ID" value="MDN7123443.1"/>
    <property type="molecule type" value="Genomic_DNA"/>
</dbReference>
<reference evidence="4 5" key="1">
    <citation type="submission" date="2021-03" db="EMBL/GenBank/DDBJ databases">
        <title>Pseudidiomarina terrestris, a new bacterium isolated from saline soil.</title>
        <authorList>
            <person name="Galisteo C."/>
            <person name="De La Haba R."/>
            <person name="Sanchez-Porro C."/>
            <person name="Ventosa A."/>
        </authorList>
    </citation>
    <scope>NUCLEOTIDE SEQUENCE [LARGE SCALE GENOMIC DNA]</scope>
    <source>
        <strain evidence="2 5">1APP75-32.1</strain>
        <strain evidence="4">1APR75-15</strain>
        <strain evidence="3">1ASR75-15</strain>
    </source>
</reference>